<keyword evidence="2" id="KW-1185">Reference proteome</keyword>
<gene>
    <name evidence="1" type="ORF">Dpo_6c02700</name>
</gene>
<protein>
    <submittedName>
        <fullName evidence="1">Uncharacterized protein</fullName>
    </submittedName>
</protein>
<dbReference type="RefSeq" id="WP_006966943.1">
    <property type="nucleotide sequence ID" value="NZ_APJX01000006.1"/>
</dbReference>
<dbReference type="Proteomes" id="UP000014216">
    <property type="component" value="Unassembled WGS sequence"/>
</dbReference>
<evidence type="ECO:0000313" key="2">
    <source>
        <dbReference type="Proteomes" id="UP000014216"/>
    </source>
</evidence>
<dbReference type="InterPro" id="IPR058303">
    <property type="entry name" value="DUF7990"/>
</dbReference>
<dbReference type="OrthoDB" id="5421860at2"/>
<dbReference type="Pfam" id="PF25952">
    <property type="entry name" value="DUF7990"/>
    <property type="match status" value="1"/>
</dbReference>
<accession>S0G4W9</accession>
<proteinExistence type="predicted"/>
<organism evidence="1 2">
    <name type="scientific">Desulfotignum phosphitoxidans DSM 13687</name>
    <dbReference type="NCBI Taxonomy" id="1286635"/>
    <lineage>
        <taxon>Bacteria</taxon>
        <taxon>Pseudomonadati</taxon>
        <taxon>Thermodesulfobacteriota</taxon>
        <taxon>Desulfobacteria</taxon>
        <taxon>Desulfobacterales</taxon>
        <taxon>Desulfobacteraceae</taxon>
        <taxon>Desulfotignum</taxon>
    </lineage>
</organism>
<dbReference type="EMBL" id="APJX01000006">
    <property type="protein sequence ID" value="EMS79071.1"/>
    <property type="molecule type" value="Genomic_DNA"/>
</dbReference>
<dbReference type="AlphaFoldDB" id="S0G4W9"/>
<evidence type="ECO:0000313" key="1">
    <source>
        <dbReference type="EMBL" id="EMS79071.1"/>
    </source>
</evidence>
<comment type="caution">
    <text evidence="1">The sequence shown here is derived from an EMBL/GenBank/DDBJ whole genome shotgun (WGS) entry which is preliminary data.</text>
</comment>
<name>S0G4W9_9BACT</name>
<reference evidence="1 2" key="1">
    <citation type="journal article" date="2013" name="Genome Announc.">
        <title>Draft Genome Sequence of Desulfotignum phosphitoxidans DSM 13687 Strain FiPS-3.</title>
        <authorList>
            <person name="Poehlein A."/>
            <person name="Daniel R."/>
            <person name="Simeonova D.D."/>
        </authorList>
    </citation>
    <scope>NUCLEOTIDE SEQUENCE [LARGE SCALE GENOMIC DNA]</scope>
    <source>
        <strain evidence="1 2">DSM 13687</strain>
    </source>
</reference>
<sequence length="103" mass="11794">MKNDNTPFPPFWGRIKKQALSWWQAADEVARNKAVHTIEAECEEMEYIFALLVQGSFVGLPSPPAHLSMDLLPLMEKDLMLLLERMNTSNQPLSRLFSVFDIS</sequence>